<dbReference type="EMBL" id="SMKU01000002">
    <property type="protein sequence ID" value="TDD97682.1"/>
    <property type="molecule type" value="Genomic_DNA"/>
</dbReference>
<dbReference type="Proteomes" id="UP000294513">
    <property type="component" value="Unassembled WGS sequence"/>
</dbReference>
<proteinExistence type="predicted"/>
<comment type="caution">
    <text evidence="1">The sequence shown here is derived from an EMBL/GenBank/DDBJ whole genome shotgun (WGS) entry which is preliminary data.</text>
</comment>
<reference evidence="1 2" key="1">
    <citation type="submission" date="2019-03" db="EMBL/GenBank/DDBJ databases">
        <title>Draft genome sequences of novel Actinobacteria.</title>
        <authorList>
            <person name="Sahin N."/>
            <person name="Ay H."/>
            <person name="Saygin H."/>
        </authorList>
    </citation>
    <scope>NUCLEOTIDE SEQUENCE [LARGE SCALE GENOMIC DNA]</scope>
    <source>
        <strain evidence="1 2">H3C3</strain>
    </source>
</reference>
<sequence length="87" mass="9541">MAGSRRAKGKPMRRTARFPRRLQRLNEALAATTDPRARVMIAADHYRAGLAAHPDPQGAERLVQMLVDAGNRLYRKTEGGAGDGDTQ</sequence>
<evidence type="ECO:0000313" key="2">
    <source>
        <dbReference type="Proteomes" id="UP000294513"/>
    </source>
</evidence>
<keyword evidence="2" id="KW-1185">Reference proteome</keyword>
<evidence type="ECO:0000313" key="1">
    <source>
        <dbReference type="EMBL" id="TDD97682.1"/>
    </source>
</evidence>
<gene>
    <name evidence="1" type="ORF">E1298_01205</name>
</gene>
<protein>
    <submittedName>
        <fullName evidence="1">Uncharacterized protein</fullName>
    </submittedName>
</protein>
<accession>A0A4R5CJT5</accession>
<dbReference type="AlphaFoldDB" id="A0A4R5CJT5"/>
<dbReference type="RefSeq" id="WP_165975233.1">
    <property type="nucleotide sequence ID" value="NZ_SMKU01000002.1"/>
</dbReference>
<name>A0A4R5CJT5_9ACTN</name>
<organism evidence="1 2">
    <name type="scientific">Actinomadura rubrisoli</name>
    <dbReference type="NCBI Taxonomy" id="2530368"/>
    <lineage>
        <taxon>Bacteria</taxon>
        <taxon>Bacillati</taxon>
        <taxon>Actinomycetota</taxon>
        <taxon>Actinomycetes</taxon>
        <taxon>Streptosporangiales</taxon>
        <taxon>Thermomonosporaceae</taxon>
        <taxon>Actinomadura</taxon>
    </lineage>
</organism>